<keyword evidence="2" id="KW-1185">Reference proteome</keyword>
<proteinExistence type="predicted"/>
<evidence type="ECO:0000313" key="1">
    <source>
        <dbReference type="EMBL" id="PRQ20618.1"/>
    </source>
</evidence>
<dbReference type="Proteomes" id="UP000238479">
    <property type="component" value="Chromosome 7"/>
</dbReference>
<comment type="caution">
    <text evidence="1">The sequence shown here is derived from an EMBL/GenBank/DDBJ whole genome shotgun (WGS) entry which is preliminary data.</text>
</comment>
<dbReference type="AlphaFoldDB" id="A0A2P6PFD0"/>
<accession>A0A2P6PFD0</accession>
<evidence type="ECO:0000313" key="2">
    <source>
        <dbReference type="Proteomes" id="UP000238479"/>
    </source>
</evidence>
<dbReference type="EMBL" id="PDCK01000045">
    <property type="protein sequence ID" value="PRQ20618.1"/>
    <property type="molecule type" value="Genomic_DNA"/>
</dbReference>
<protein>
    <submittedName>
        <fullName evidence="1">Uncharacterized protein</fullName>
    </submittedName>
</protein>
<reference evidence="1 2" key="1">
    <citation type="journal article" date="2018" name="Nat. Genet.">
        <title>The Rosa genome provides new insights in the design of modern roses.</title>
        <authorList>
            <person name="Bendahmane M."/>
        </authorList>
    </citation>
    <scope>NUCLEOTIDE SEQUENCE [LARGE SCALE GENOMIC DNA]</scope>
    <source>
        <strain evidence="2">cv. Old Blush</strain>
    </source>
</reference>
<name>A0A2P6PFD0_ROSCH</name>
<organism evidence="1 2">
    <name type="scientific">Rosa chinensis</name>
    <name type="common">China rose</name>
    <dbReference type="NCBI Taxonomy" id="74649"/>
    <lineage>
        <taxon>Eukaryota</taxon>
        <taxon>Viridiplantae</taxon>
        <taxon>Streptophyta</taxon>
        <taxon>Embryophyta</taxon>
        <taxon>Tracheophyta</taxon>
        <taxon>Spermatophyta</taxon>
        <taxon>Magnoliopsida</taxon>
        <taxon>eudicotyledons</taxon>
        <taxon>Gunneridae</taxon>
        <taxon>Pentapetalae</taxon>
        <taxon>rosids</taxon>
        <taxon>fabids</taxon>
        <taxon>Rosales</taxon>
        <taxon>Rosaceae</taxon>
        <taxon>Rosoideae</taxon>
        <taxon>Rosoideae incertae sedis</taxon>
        <taxon>Rosa</taxon>
    </lineage>
</organism>
<sequence length="66" mass="7845">MKRHLKEKMMVDMLNKSSSIVQLRQLWNTSMVSHKCSRRFSICTIIAVIIQSKRWGEPVEKRKDVK</sequence>
<gene>
    <name evidence="1" type="ORF">RchiOBHm_Chr7g0230121</name>
</gene>
<dbReference type="Gramene" id="PRQ20618">
    <property type="protein sequence ID" value="PRQ20618"/>
    <property type="gene ID" value="RchiOBHm_Chr7g0230121"/>
</dbReference>